<dbReference type="NCBIfam" id="NF045726">
    <property type="entry name" value="XXplasma_LP"/>
    <property type="match status" value="1"/>
</dbReference>
<dbReference type="InterPro" id="IPR054816">
    <property type="entry name" value="Lipoprotein_mollicutes-type_CS"/>
</dbReference>
<dbReference type="RefSeq" id="WP_345331035.1">
    <property type="nucleotide sequence ID" value="NZ_BAABJI010000002.1"/>
</dbReference>
<dbReference type="Proteomes" id="UP001501436">
    <property type="component" value="Unassembled WGS sequence"/>
</dbReference>
<organism evidence="2 3">
    <name type="scientific">Mucilaginibacter defluvii</name>
    <dbReference type="NCBI Taxonomy" id="1196019"/>
    <lineage>
        <taxon>Bacteria</taxon>
        <taxon>Pseudomonadati</taxon>
        <taxon>Bacteroidota</taxon>
        <taxon>Sphingobacteriia</taxon>
        <taxon>Sphingobacteriales</taxon>
        <taxon>Sphingobacteriaceae</taxon>
        <taxon>Mucilaginibacter</taxon>
    </lineage>
</organism>
<evidence type="ECO:0008006" key="4">
    <source>
        <dbReference type="Google" id="ProtNLM"/>
    </source>
</evidence>
<protein>
    <recommendedName>
        <fullName evidence="4">DUF4397 domain-containing protein</fullName>
    </recommendedName>
</protein>
<accession>A0ABP9FUP6</accession>
<evidence type="ECO:0000256" key="1">
    <source>
        <dbReference type="SAM" id="SignalP"/>
    </source>
</evidence>
<gene>
    <name evidence="2" type="ORF">GCM10023313_19820</name>
</gene>
<reference evidence="3" key="1">
    <citation type="journal article" date="2019" name="Int. J. Syst. Evol. Microbiol.">
        <title>The Global Catalogue of Microorganisms (GCM) 10K type strain sequencing project: providing services to taxonomists for standard genome sequencing and annotation.</title>
        <authorList>
            <consortium name="The Broad Institute Genomics Platform"/>
            <consortium name="The Broad Institute Genome Sequencing Center for Infectious Disease"/>
            <person name="Wu L."/>
            <person name="Ma J."/>
        </authorList>
    </citation>
    <scope>NUCLEOTIDE SEQUENCE [LARGE SCALE GENOMIC DNA]</scope>
    <source>
        <strain evidence="3">JCM 18283</strain>
    </source>
</reference>
<keyword evidence="1" id="KW-0732">Signal</keyword>
<dbReference type="EMBL" id="BAABJI010000002">
    <property type="protein sequence ID" value="GAA4916290.1"/>
    <property type="molecule type" value="Genomic_DNA"/>
</dbReference>
<proteinExistence type="predicted"/>
<comment type="caution">
    <text evidence="2">The sequence shown here is derived from an EMBL/GenBank/DDBJ whole genome shotgun (WGS) entry which is preliminary data.</text>
</comment>
<keyword evidence="3" id="KW-1185">Reference proteome</keyword>
<evidence type="ECO:0000313" key="3">
    <source>
        <dbReference type="Proteomes" id="UP001501436"/>
    </source>
</evidence>
<name>A0ABP9FUP6_9SPHI</name>
<feature type="signal peptide" evidence="1">
    <location>
        <begin position="1"/>
        <end position="29"/>
    </location>
</feature>
<feature type="chain" id="PRO_5045592360" description="DUF4397 domain-containing protein" evidence="1">
    <location>
        <begin position="30"/>
        <end position="206"/>
    </location>
</feature>
<evidence type="ECO:0000313" key="2">
    <source>
        <dbReference type="EMBL" id="GAA4916290.1"/>
    </source>
</evidence>
<dbReference type="PROSITE" id="PS51257">
    <property type="entry name" value="PROKAR_LIPOPROTEIN"/>
    <property type="match status" value="1"/>
</dbReference>
<sequence>MKNKLFSTVRSVTAIAAIAIVAVSCKKDAAVPESSASSKSNLTTNAVPSSATYTINGRYANPALGPAGYGTIYVDLANGDQDSVATFAGVDVHFTSTNNSVIQVPSGSTLKTLYNTSKTFASLKISDFTGSAVTSVGRNTSTTSTPNGWYNYAVPGGVTPIAGFFILVTPASGSPYAIQVTAAAGQGTATSNRGVYTIKTGVINNL</sequence>